<dbReference type="Pfam" id="PF15813">
    <property type="entry name" value="DUF4708"/>
    <property type="match status" value="1"/>
</dbReference>
<organism evidence="3 4">
    <name type="scientific">Chilo suppressalis</name>
    <name type="common">Asiatic rice borer moth</name>
    <dbReference type="NCBI Taxonomy" id="168631"/>
    <lineage>
        <taxon>Eukaryota</taxon>
        <taxon>Metazoa</taxon>
        <taxon>Ecdysozoa</taxon>
        <taxon>Arthropoda</taxon>
        <taxon>Hexapoda</taxon>
        <taxon>Insecta</taxon>
        <taxon>Pterygota</taxon>
        <taxon>Neoptera</taxon>
        <taxon>Endopterygota</taxon>
        <taxon>Lepidoptera</taxon>
        <taxon>Glossata</taxon>
        <taxon>Ditrysia</taxon>
        <taxon>Pyraloidea</taxon>
        <taxon>Crambidae</taxon>
        <taxon>Crambinae</taxon>
        <taxon>Chilo</taxon>
    </lineage>
</organism>
<dbReference type="EMBL" id="OU963896">
    <property type="protein sequence ID" value="CAH0404729.1"/>
    <property type="molecule type" value="Genomic_DNA"/>
</dbReference>
<evidence type="ECO:0000313" key="3">
    <source>
        <dbReference type="EMBL" id="CAH0404729.1"/>
    </source>
</evidence>
<feature type="domain" description="DUF4708" evidence="2">
    <location>
        <begin position="39"/>
        <end position="161"/>
    </location>
</feature>
<dbReference type="InterPro" id="IPR031643">
    <property type="entry name" value="DUF4708"/>
</dbReference>
<evidence type="ECO:0000256" key="1">
    <source>
        <dbReference type="SAM" id="MobiDB-lite"/>
    </source>
</evidence>
<feature type="compositionally biased region" description="Basic and acidic residues" evidence="1">
    <location>
        <begin position="297"/>
        <end position="313"/>
    </location>
</feature>
<keyword evidence="4" id="KW-1185">Reference proteome</keyword>
<dbReference type="Proteomes" id="UP001153292">
    <property type="component" value="Chromosome 3"/>
</dbReference>
<dbReference type="PANTHER" id="PTHR28495:SF1">
    <property type="entry name" value="GENE, 17266-RELATED"/>
    <property type="match status" value="1"/>
</dbReference>
<evidence type="ECO:0000313" key="4">
    <source>
        <dbReference type="Proteomes" id="UP001153292"/>
    </source>
</evidence>
<dbReference type="PANTHER" id="PTHR28495">
    <property type="entry name" value="HYPOTHETICAL PROTEIN LOC100359752"/>
    <property type="match status" value="1"/>
</dbReference>
<protein>
    <recommendedName>
        <fullName evidence="2">DUF4708 domain-containing protein</fullName>
    </recommendedName>
</protein>
<sequence>MDNYELIIKNPCFGHMGYIKAVANLQDKHDRSAPSDYHWKILKCRMLIFSNSSIMACPDKEEVKKIHIIFNKFGDDYDKLTSLLLKFSLTQEGTVGQVSPEIYQMSFQYTMLAKLAPMWNTLGLEYLVNNRNFLLSKEPQEGIKYQCITNEHFSTLKVKPVKILLYRANCDYLPGEYVRVLPSLNKATVEESCELTSKYGIFKSYKDLRRHWKNIGAYKQTAHLMVSDHRRPWTLATPVVSQMRCRPLRKEYALFLKVFGSYWSGNTAGDNIFHSFVNSPRDKCDRRCRAKLQPYAKPKDQADRKGPGRRRFEPLGAGCDPKEEVGTGVPPPKDESSTPCEAAPVPYKAAVGGPV</sequence>
<reference evidence="3" key="1">
    <citation type="submission" date="2021-12" db="EMBL/GenBank/DDBJ databases">
        <authorList>
            <person name="King R."/>
        </authorList>
    </citation>
    <scope>NUCLEOTIDE SEQUENCE</scope>
</reference>
<name>A0ABN8BCK7_CHISP</name>
<feature type="region of interest" description="Disordered" evidence="1">
    <location>
        <begin position="295"/>
        <end position="355"/>
    </location>
</feature>
<evidence type="ECO:0000259" key="2">
    <source>
        <dbReference type="Pfam" id="PF15813"/>
    </source>
</evidence>
<accession>A0ABN8BCK7</accession>
<proteinExistence type="predicted"/>
<gene>
    <name evidence="3" type="ORF">CHILSU_LOCUS8074</name>
</gene>